<accession>A0A6B3W2N7</accession>
<reference evidence="6 9" key="2">
    <citation type="submission" date="2020-07" db="EMBL/GenBank/DDBJ databases">
        <authorList>
            <person name="Feng H."/>
        </authorList>
    </citation>
    <scope>NUCLEOTIDE SEQUENCE [LARGE SCALE GENOMIC DNA]</scope>
    <source>
        <strain evidence="9">s-12</strain>
        <strain evidence="6">S-12</strain>
    </source>
</reference>
<dbReference type="EMBL" id="JACEIO010000042">
    <property type="protein sequence ID" value="MBA4538372.1"/>
    <property type="molecule type" value="Genomic_DNA"/>
</dbReference>
<gene>
    <name evidence="7" type="ORF">G4D64_14790</name>
    <name evidence="6" type="ORF">H1Z61_14835</name>
</gene>
<dbReference type="GO" id="GO:0045892">
    <property type="term" value="P:negative regulation of DNA-templated transcription"/>
    <property type="evidence" value="ECO:0007669"/>
    <property type="project" value="TreeGrafter"/>
</dbReference>
<comment type="caution">
    <text evidence="7">The sequence shown here is derived from an EMBL/GenBank/DDBJ whole genome shotgun (WGS) entry which is preliminary data.</text>
</comment>
<dbReference type="InterPro" id="IPR036388">
    <property type="entry name" value="WH-like_DNA-bd_sf"/>
</dbReference>
<dbReference type="InterPro" id="IPR036390">
    <property type="entry name" value="WH_DNA-bd_sf"/>
</dbReference>
<dbReference type="InterPro" id="IPR050707">
    <property type="entry name" value="HTH_MetabolicPath_Reg"/>
</dbReference>
<dbReference type="Proteomes" id="UP000472971">
    <property type="component" value="Unassembled WGS sequence"/>
</dbReference>
<evidence type="ECO:0000256" key="3">
    <source>
        <dbReference type="ARBA" id="ARBA00023163"/>
    </source>
</evidence>
<evidence type="ECO:0000256" key="1">
    <source>
        <dbReference type="ARBA" id="ARBA00023015"/>
    </source>
</evidence>
<keyword evidence="3" id="KW-0804">Transcription</keyword>
<evidence type="ECO:0000313" key="6">
    <source>
        <dbReference type="EMBL" id="MBA4538372.1"/>
    </source>
</evidence>
<dbReference type="PANTHER" id="PTHR30136">
    <property type="entry name" value="HELIX-TURN-HELIX TRANSCRIPTIONAL REGULATOR, ICLR FAMILY"/>
    <property type="match status" value="1"/>
</dbReference>
<dbReference type="PROSITE" id="PS51078">
    <property type="entry name" value="ICLR_ED"/>
    <property type="match status" value="1"/>
</dbReference>
<dbReference type="InterPro" id="IPR005471">
    <property type="entry name" value="Tscrpt_reg_IclR_N"/>
</dbReference>
<dbReference type="Gene3D" id="1.10.10.10">
    <property type="entry name" value="Winged helix-like DNA-binding domain superfamily/Winged helix DNA-binding domain"/>
    <property type="match status" value="1"/>
</dbReference>
<dbReference type="EMBL" id="JAAIWN010000044">
    <property type="protein sequence ID" value="NEY82737.1"/>
    <property type="molecule type" value="Genomic_DNA"/>
</dbReference>
<dbReference type="Proteomes" id="UP000570010">
    <property type="component" value="Unassembled WGS sequence"/>
</dbReference>
<proteinExistence type="predicted"/>
<name>A0A6B3W2N7_9BACI</name>
<dbReference type="Pfam" id="PF01614">
    <property type="entry name" value="IclR_C"/>
    <property type="match status" value="1"/>
</dbReference>
<dbReference type="PROSITE" id="PS51077">
    <property type="entry name" value="HTH_ICLR"/>
    <property type="match status" value="1"/>
</dbReference>
<dbReference type="SUPFAM" id="SSF55781">
    <property type="entry name" value="GAF domain-like"/>
    <property type="match status" value="1"/>
</dbReference>
<keyword evidence="1" id="KW-0805">Transcription regulation</keyword>
<dbReference type="RefSeq" id="WP_163243136.1">
    <property type="nucleotide sequence ID" value="NZ_CP082780.1"/>
</dbReference>
<reference evidence="7 8" key="1">
    <citation type="submission" date="2020-02" db="EMBL/GenBank/DDBJ databases">
        <title>Bacillus aquiflavi sp. nov., isolated from yellow water of strong flavor Chinese baijiu in Yibin region of China.</title>
        <authorList>
            <person name="Xie J."/>
        </authorList>
    </citation>
    <scope>NUCLEOTIDE SEQUENCE [LARGE SCALE GENOMIC DNA]</scope>
    <source>
        <strain evidence="7 8">3H-10</strain>
    </source>
</reference>
<dbReference type="AlphaFoldDB" id="A0A6B3W2N7"/>
<keyword evidence="8" id="KW-1185">Reference proteome</keyword>
<sequence length="259" mass="28846">MVNEKKNNSMIQSLQLGMSIVELIASQEQPLKFSDIQELSNITKSNLYKYLNTLTHLGLLHRDKREGTYILGSKLIEYGVAAIGHQDTISKVTPYLQEISRNTSLTSLLAVWTYEGPVIANIWSSSQGLNIGAQIGTKLPILSSSGKIFSVFNDQALIKEWKTNELNLLSNEEQMLFEQETQEIKKNHIAFAKEPLVPFVSSISIPLFNYSASLLGAITVVGFSQHIPQTIESKTAAYLLNMSTEISNIFGYQKDKSAK</sequence>
<dbReference type="SMART" id="SM00346">
    <property type="entry name" value="HTH_ICLR"/>
    <property type="match status" value="1"/>
</dbReference>
<feature type="domain" description="HTH iclR-type" evidence="4">
    <location>
        <begin position="11"/>
        <end position="73"/>
    </location>
</feature>
<evidence type="ECO:0000313" key="9">
    <source>
        <dbReference type="Proteomes" id="UP000570010"/>
    </source>
</evidence>
<dbReference type="InterPro" id="IPR029016">
    <property type="entry name" value="GAF-like_dom_sf"/>
</dbReference>
<dbReference type="SUPFAM" id="SSF46785">
    <property type="entry name" value="Winged helix' DNA-binding domain"/>
    <property type="match status" value="1"/>
</dbReference>
<evidence type="ECO:0000259" key="5">
    <source>
        <dbReference type="PROSITE" id="PS51078"/>
    </source>
</evidence>
<dbReference type="Pfam" id="PF09339">
    <property type="entry name" value="HTH_IclR"/>
    <property type="match status" value="1"/>
</dbReference>
<evidence type="ECO:0000313" key="7">
    <source>
        <dbReference type="EMBL" id="NEY82737.1"/>
    </source>
</evidence>
<feature type="domain" description="IclR-ED" evidence="5">
    <location>
        <begin position="74"/>
        <end position="252"/>
    </location>
</feature>
<protein>
    <submittedName>
        <fullName evidence="7">IclR family transcriptional regulator</fullName>
    </submittedName>
</protein>
<keyword evidence="2" id="KW-0238">DNA-binding</keyword>
<evidence type="ECO:0000259" key="4">
    <source>
        <dbReference type="PROSITE" id="PS51077"/>
    </source>
</evidence>
<evidence type="ECO:0000313" key="8">
    <source>
        <dbReference type="Proteomes" id="UP000472971"/>
    </source>
</evidence>
<dbReference type="GO" id="GO:0003677">
    <property type="term" value="F:DNA binding"/>
    <property type="evidence" value="ECO:0007669"/>
    <property type="project" value="UniProtKB-KW"/>
</dbReference>
<dbReference type="InterPro" id="IPR014757">
    <property type="entry name" value="Tscrpt_reg_IclR_C"/>
</dbReference>
<dbReference type="Gene3D" id="3.30.450.40">
    <property type="match status" value="1"/>
</dbReference>
<evidence type="ECO:0000256" key="2">
    <source>
        <dbReference type="ARBA" id="ARBA00023125"/>
    </source>
</evidence>
<organism evidence="7 8">
    <name type="scientific">Bacillus aquiflavi</name>
    <dbReference type="NCBI Taxonomy" id="2672567"/>
    <lineage>
        <taxon>Bacteria</taxon>
        <taxon>Bacillati</taxon>
        <taxon>Bacillota</taxon>
        <taxon>Bacilli</taxon>
        <taxon>Bacillales</taxon>
        <taxon>Bacillaceae</taxon>
        <taxon>Bacillus</taxon>
    </lineage>
</organism>
<dbReference type="GO" id="GO:0003700">
    <property type="term" value="F:DNA-binding transcription factor activity"/>
    <property type="evidence" value="ECO:0007669"/>
    <property type="project" value="TreeGrafter"/>
</dbReference>
<dbReference type="PANTHER" id="PTHR30136:SF8">
    <property type="entry name" value="TRANSCRIPTIONAL REGULATORY PROTEIN"/>
    <property type="match status" value="1"/>
</dbReference>